<reference evidence="1 2" key="1">
    <citation type="submission" date="2016-03" db="EMBL/GenBank/DDBJ databases">
        <title>Acetic acid bacteria sequencing.</title>
        <authorList>
            <person name="Brandt J."/>
            <person name="Jakob F."/>
            <person name="Vogel R.F."/>
        </authorList>
    </citation>
    <scope>NUCLEOTIDE SEQUENCE [LARGE SCALE GENOMIC DNA]</scope>
    <source>
        <strain evidence="1 2">NBRC 101099</strain>
    </source>
</reference>
<evidence type="ECO:0000313" key="2">
    <source>
        <dbReference type="Proteomes" id="UP000188604"/>
    </source>
</evidence>
<dbReference type="AlphaFoldDB" id="A0A1U9KQ19"/>
<dbReference type="STRING" id="320497.A0U93_07935"/>
<accession>A0A1U9KQ19</accession>
<gene>
    <name evidence="1" type="ORF">A0U93_07935</name>
</gene>
<name>A0A1U9KQ19_9PROT</name>
<dbReference type="KEGG" id="nch:A0U93_07935"/>
<dbReference type="Proteomes" id="UP000188604">
    <property type="component" value="Chromosome"/>
</dbReference>
<dbReference type="EMBL" id="CP014691">
    <property type="protein sequence ID" value="AQS87876.1"/>
    <property type="molecule type" value="Genomic_DNA"/>
</dbReference>
<keyword evidence="2" id="KW-1185">Reference proteome</keyword>
<sequence length="136" mass="14436">MRPAIGWACFVLIGLIGQMILMGAARPGEMPRATLERLTGHVVTQAAVMTPDCGMAMGSMAMPKDHRKPGHDADAACFLCPLLTLGPVIFQTLPPLPAPTVLVRRIMRGFAAARAPPSLPWQRALARGPPALFTTG</sequence>
<evidence type="ECO:0000313" key="1">
    <source>
        <dbReference type="EMBL" id="AQS87876.1"/>
    </source>
</evidence>
<protein>
    <submittedName>
        <fullName evidence="1">Uncharacterized protein</fullName>
    </submittedName>
</protein>
<proteinExistence type="predicted"/>
<organism evidence="1 2">
    <name type="scientific">Neoasaia chiangmaiensis</name>
    <dbReference type="NCBI Taxonomy" id="320497"/>
    <lineage>
        <taxon>Bacteria</taxon>
        <taxon>Pseudomonadati</taxon>
        <taxon>Pseudomonadota</taxon>
        <taxon>Alphaproteobacteria</taxon>
        <taxon>Acetobacterales</taxon>
        <taxon>Acetobacteraceae</taxon>
        <taxon>Neoasaia</taxon>
    </lineage>
</organism>